<evidence type="ECO:0000256" key="8">
    <source>
        <dbReference type="HAMAP-Rule" id="MF_00265"/>
    </source>
</evidence>
<organism evidence="10 11">
    <name type="scientific">Rhodoferax saidenbachensis</name>
    <dbReference type="NCBI Taxonomy" id="1484693"/>
    <lineage>
        <taxon>Bacteria</taxon>
        <taxon>Pseudomonadati</taxon>
        <taxon>Pseudomonadota</taxon>
        <taxon>Betaproteobacteria</taxon>
        <taxon>Burkholderiales</taxon>
        <taxon>Comamonadaceae</taxon>
        <taxon>Rhodoferax</taxon>
    </lineage>
</organism>
<dbReference type="InterPro" id="IPR002716">
    <property type="entry name" value="PIN_dom"/>
</dbReference>
<evidence type="ECO:0000256" key="3">
    <source>
        <dbReference type="ARBA" id="ARBA00022722"/>
    </source>
</evidence>
<evidence type="ECO:0000256" key="7">
    <source>
        <dbReference type="ARBA" id="ARBA00038093"/>
    </source>
</evidence>
<dbReference type="AlphaFoldDB" id="A0A1P8KAP8"/>
<keyword evidence="3 8" id="KW-0540">Nuclease</keyword>
<dbReference type="InterPro" id="IPR029060">
    <property type="entry name" value="PIN-like_dom_sf"/>
</dbReference>
<feature type="domain" description="PIN" evidence="9">
    <location>
        <begin position="2"/>
        <end position="127"/>
    </location>
</feature>
<dbReference type="SUPFAM" id="SSF88723">
    <property type="entry name" value="PIN domain-like"/>
    <property type="match status" value="1"/>
</dbReference>
<keyword evidence="4 8" id="KW-0479">Metal-binding</keyword>
<name>A0A1P8KAP8_9BURK</name>
<keyword evidence="5 8" id="KW-0378">Hydrolase</keyword>
<evidence type="ECO:0000256" key="4">
    <source>
        <dbReference type="ARBA" id="ARBA00022723"/>
    </source>
</evidence>
<dbReference type="GO" id="GO:0000287">
    <property type="term" value="F:magnesium ion binding"/>
    <property type="evidence" value="ECO:0007669"/>
    <property type="project" value="UniProtKB-UniRule"/>
</dbReference>
<dbReference type="PANTHER" id="PTHR33653:SF1">
    <property type="entry name" value="RIBONUCLEASE VAPC2"/>
    <property type="match status" value="1"/>
</dbReference>
<comment type="similarity">
    <text evidence="7 8">Belongs to the PINc/VapC protein family.</text>
</comment>
<evidence type="ECO:0000313" key="11">
    <source>
        <dbReference type="Proteomes" id="UP000186110"/>
    </source>
</evidence>
<dbReference type="PANTHER" id="PTHR33653">
    <property type="entry name" value="RIBONUCLEASE VAPC2"/>
    <property type="match status" value="1"/>
</dbReference>
<keyword evidence="8" id="KW-0800">Toxin</keyword>
<accession>A0A1P8KAP8</accession>
<proteinExistence type="inferred from homology"/>
<dbReference type="STRING" id="1484693.RS694_11475"/>
<dbReference type="RefSeq" id="WP_029706424.1">
    <property type="nucleotide sequence ID" value="NZ_CP019239.1"/>
</dbReference>
<dbReference type="Pfam" id="PF01850">
    <property type="entry name" value="PIN"/>
    <property type="match status" value="1"/>
</dbReference>
<dbReference type="eggNOG" id="COG1487">
    <property type="taxonomic scope" value="Bacteria"/>
</dbReference>
<dbReference type="InterPro" id="IPR050556">
    <property type="entry name" value="Type_II_TA_system_RNase"/>
</dbReference>
<keyword evidence="11" id="KW-1185">Reference proteome</keyword>
<feature type="binding site" evidence="8">
    <location>
        <position position="5"/>
    </location>
    <ligand>
        <name>Mg(2+)</name>
        <dbReference type="ChEBI" id="CHEBI:18420"/>
    </ligand>
</feature>
<dbReference type="GO" id="GO:0004540">
    <property type="term" value="F:RNA nuclease activity"/>
    <property type="evidence" value="ECO:0007669"/>
    <property type="project" value="InterPro"/>
</dbReference>
<protein>
    <recommendedName>
        <fullName evidence="8">Ribonuclease VapC</fullName>
        <shortName evidence="8">RNase VapC</shortName>
        <ecNumber evidence="8">3.1.-.-</ecNumber>
    </recommendedName>
    <alternativeName>
        <fullName evidence="8">Toxin VapC</fullName>
    </alternativeName>
</protein>
<feature type="binding site" evidence="8">
    <location>
        <position position="104"/>
    </location>
    <ligand>
        <name>Mg(2+)</name>
        <dbReference type="ChEBI" id="CHEBI:18420"/>
    </ligand>
</feature>
<evidence type="ECO:0000256" key="2">
    <source>
        <dbReference type="ARBA" id="ARBA00022649"/>
    </source>
</evidence>
<evidence type="ECO:0000256" key="1">
    <source>
        <dbReference type="ARBA" id="ARBA00001946"/>
    </source>
</evidence>
<gene>
    <name evidence="8" type="primary">vapC</name>
    <name evidence="10" type="ORF">RS694_11475</name>
</gene>
<keyword evidence="2 8" id="KW-1277">Toxin-antitoxin system</keyword>
<dbReference type="KEGG" id="rsb:RS694_11475"/>
<dbReference type="EMBL" id="CP019239">
    <property type="protein sequence ID" value="APW43086.1"/>
    <property type="molecule type" value="Genomic_DNA"/>
</dbReference>
<dbReference type="InterPro" id="IPR022907">
    <property type="entry name" value="VapC_family"/>
</dbReference>
<dbReference type="GO" id="GO:0090729">
    <property type="term" value="F:toxin activity"/>
    <property type="evidence" value="ECO:0007669"/>
    <property type="project" value="UniProtKB-KW"/>
</dbReference>
<comment type="cofactor">
    <cofactor evidence="1 8">
        <name>Mg(2+)</name>
        <dbReference type="ChEBI" id="CHEBI:18420"/>
    </cofactor>
</comment>
<evidence type="ECO:0000259" key="9">
    <source>
        <dbReference type="Pfam" id="PF01850"/>
    </source>
</evidence>
<dbReference type="CDD" id="cd18731">
    <property type="entry name" value="PIN_NgFitB-like"/>
    <property type="match status" value="1"/>
</dbReference>
<evidence type="ECO:0000256" key="6">
    <source>
        <dbReference type="ARBA" id="ARBA00022842"/>
    </source>
</evidence>
<evidence type="ECO:0000313" key="10">
    <source>
        <dbReference type="EMBL" id="APW43086.1"/>
    </source>
</evidence>
<dbReference type="Gene3D" id="3.40.50.1010">
    <property type="entry name" value="5'-nuclease"/>
    <property type="match status" value="1"/>
</dbReference>
<reference evidence="10 11" key="1">
    <citation type="submission" date="2017-01" db="EMBL/GenBank/DDBJ databases">
        <authorList>
            <person name="Mah S.A."/>
            <person name="Swanson W.J."/>
            <person name="Moy G.W."/>
            <person name="Vacquier V.D."/>
        </authorList>
    </citation>
    <scope>NUCLEOTIDE SEQUENCE [LARGE SCALE GENOMIC DNA]</scope>
    <source>
        <strain evidence="10 11">DSM 22694</strain>
    </source>
</reference>
<comment type="function">
    <text evidence="8">Toxic component of a toxin-antitoxin (TA) system. An RNase.</text>
</comment>
<keyword evidence="6 8" id="KW-0460">Magnesium</keyword>
<dbReference type="GO" id="GO:0016787">
    <property type="term" value="F:hydrolase activity"/>
    <property type="evidence" value="ECO:0007669"/>
    <property type="project" value="UniProtKB-KW"/>
</dbReference>
<dbReference type="EC" id="3.1.-.-" evidence="8"/>
<evidence type="ECO:0000256" key="5">
    <source>
        <dbReference type="ARBA" id="ARBA00022801"/>
    </source>
</evidence>
<dbReference type="Proteomes" id="UP000186110">
    <property type="component" value="Chromosome"/>
</dbReference>
<sequence>MIILDTNVVSEPLKPEPDPAVLDWLNAQAPETLYITSINLAELLAGVEVLPPGRRRDALGHALLQEVTALFDRRVLSFDAKAAEFFAKTYASAQAQGNPIGFADCAIAAIAKANGFAIATRNVRDFKGADIDVIDSWTFA</sequence>
<dbReference type="HAMAP" id="MF_00265">
    <property type="entry name" value="VapC_Nob1"/>
    <property type="match status" value="1"/>
</dbReference>